<reference evidence="12" key="2">
    <citation type="journal article" date="2015" name="PLoS Genet.">
        <title>The dynamic genome and transcriptome of the human fungal pathogen Blastomyces and close relative Emmonsia.</title>
        <authorList>
            <person name="Munoz J.F."/>
            <person name="Gauthier G.M."/>
            <person name="Desjardins C.A."/>
            <person name="Gallo J.E."/>
            <person name="Holder J."/>
            <person name="Sullivan T.D."/>
            <person name="Marty A.J."/>
            <person name="Carmen J.C."/>
            <person name="Chen Z."/>
            <person name="Ding L."/>
            <person name="Gujja S."/>
            <person name="Magrini V."/>
            <person name="Misas E."/>
            <person name="Mitreva M."/>
            <person name="Priest M."/>
            <person name="Saif S."/>
            <person name="Whiston E.A."/>
            <person name="Young S."/>
            <person name="Zeng Q."/>
            <person name="Goldman W.E."/>
            <person name="Mardis E.R."/>
            <person name="Taylor J.W."/>
            <person name="McEwen J.G."/>
            <person name="Clay O.K."/>
            <person name="Klein B.S."/>
            <person name="Cuomo C.A."/>
        </authorList>
    </citation>
    <scope>NUCLEOTIDE SEQUENCE [LARGE SCALE GENOMIC DNA]</scope>
    <source>
        <strain evidence="12">ER-3 / ATCC MYA-2586</strain>
    </source>
</reference>
<keyword evidence="4" id="KW-0963">Cytoplasm</keyword>
<comment type="similarity">
    <text evidence="9">Belongs to the methyltransferase superfamily. METTL18 family.</text>
</comment>
<evidence type="ECO:0000256" key="7">
    <source>
        <dbReference type="ARBA" id="ARBA00022691"/>
    </source>
</evidence>
<reference evidence="11" key="1">
    <citation type="submission" date="2009-02" db="EMBL/GenBank/DDBJ databases">
        <title>The Genome Sequence of Blastomyces dermatitidis strain ER-3.</title>
        <authorList>
            <consortium name="The Broad Institute Genome Sequencing Platform"/>
            <consortium name="Broad Institute Microbial Sequencing Center."/>
            <person name="Champion M."/>
            <person name="Cuomo C."/>
            <person name="Ma L.-J."/>
            <person name="Henn M.R."/>
            <person name="Klein B."/>
            <person name="Goldman B."/>
            <person name="Young S."/>
            <person name="Kodira C.D."/>
            <person name="Zeng Q."/>
            <person name="Koehrsen M."/>
            <person name="Alvarado L."/>
            <person name="Berlin A.M."/>
            <person name="Heiman D.I."/>
            <person name="Hepburn T.A."/>
            <person name="Saif S."/>
            <person name="Shea T.D."/>
            <person name="Shenoy N."/>
            <person name="Sykes S."/>
            <person name="Galagan J."/>
            <person name="Nusbaum C."/>
            <person name="Birren B."/>
        </authorList>
    </citation>
    <scope>NUCLEOTIDE SEQUENCE</scope>
    <source>
        <strain evidence="11">ER-3</strain>
    </source>
</reference>
<keyword evidence="8" id="KW-0539">Nucleus</keyword>
<evidence type="ECO:0000256" key="8">
    <source>
        <dbReference type="ARBA" id="ARBA00023242"/>
    </source>
</evidence>
<protein>
    <recommendedName>
        <fullName evidence="3">protein-histidine N-methyltransferase</fullName>
        <ecNumber evidence="3">2.1.1.85</ecNumber>
    </recommendedName>
</protein>
<feature type="compositionally biased region" description="Acidic residues" evidence="10">
    <location>
        <begin position="11"/>
        <end position="28"/>
    </location>
</feature>
<evidence type="ECO:0000256" key="5">
    <source>
        <dbReference type="ARBA" id="ARBA00022603"/>
    </source>
</evidence>
<evidence type="ECO:0000256" key="1">
    <source>
        <dbReference type="ARBA" id="ARBA00004123"/>
    </source>
</evidence>
<dbReference type="PANTHER" id="PTHR14614:SF39">
    <property type="entry name" value="HISTIDINE PROTEIN METHYLTRANSFERASE 1 HOMOLOG"/>
    <property type="match status" value="1"/>
</dbReference>
<evidence type="ECO:0000313" key="11">
    <source>
        <dbReference type="EMBL" id="OAT02690.1"/>
    </source>
</evidence>
<keyword evidence="7" id="KW-0949">S-adenosyl-L-methionine</keyword>
<dbReference type="EC" id="2.1.1.85" evidence="3"/>
<dbReference type="PANTHER" id="PTHR14614">
    <property type="entry name" value="HEPATOCELLULAR CARCINOMA-ASSOCIATED ANTIGEN"/>
    <property type="match status" value="1"/>
</dbReference>
<dbReference type="Gene3D" id="3.40.50.150">
    <property type="entry name" value="Vaccinia Virus protein VP39"/>
    <property type="match status" value="1"/>
</dbReference>
<dbReference type="RefSeq" id="XP_045282418.1">
    <property type="nucleotide sequence ID" value="XM_045423867.1"/>
</dbReference>
<name>A0ABX2VZY0_AJEDR</name>
<dbReference type="RefSeq" id="XP_045282417.1">
    <property type="nucleotide sequence ID" value="XM_045423866.1"/>
</dbReference>
<gene>
    <name evidence="11" type="ORF">BDCG_08095</name>
</gene>
<keyword evidence="12" id="KW-1185">Reference proteome</keyword>
<comment type="subcellular location">
    <subcellularLocation>
        <location evidence="2">Cytoplasm</location>
    </subcellularLocation>
    <subcellularLocation>
        <location evidence="1">Nucleus</location>
    </subcellularLocation>
</comment>
<accession>A0ABX2VZY0</accession>
<dbReference type="InterPro" id="IPR029063">
    <property type="entry name" value="SAM-dependent_MTases_sf"/>
</dbReference>
<evidence type="ECO:0000256" key="4">
    <source>
        <dbReference type="ARBA" id="ARBA00022490"/>
    </source>
</evidence>
<evidence type="ECO:0000256" key="6">
    <source>
        <dbReference type="ARBA" id="ARBA00022679"/>
    </source>
</evidence>
<evidence type="ECO:0000256" key="9">
    <source>
        <dbReference type="ARBA" id="ARBA00038126"/>
    </source>
</evidence>
<dbReference type="InterPro" id="IPR019410">
    <property type="entry name" value="Methyltransf_16"/>
</dbReference>
<dbReference type="EMBL" id="EQ999982">
    <property type="protein sequence ID" value="OAT02690.1"/>
    <property type="molecule type" value="Genomic_DNA"/>
</dbReference>
<evidence type="ECO:0000313" key="12">
    <source>
        <dbReference type="Proteomes" id="UP000002039"/>
    </source>
</evidence>
<feature type="region of interest" description="Disordered" evidence="10">
    <location>
        <begin position="239"/>
        <end position="286"/>
    </location>
</feature>
<evidence type="ECO:0000256" key="10">
    <source>
        <dbReference type="SAM" id="MobiDB-lite"/>
    </source>
</evidence>
<evidence type="ECO:0000256" key="3">
    <source>
        <dbReference type="ARBA" id="ARBA00012533"/>
    </source>
</evidence>
<keyword evidence="5" id="KW-0489">Methyltransferase</keyword>
<sequence>MSTFTFGFGGDDIDDRDTENDQGPDDTGIDAGIRQLDIAGTKTGGEGAEGEESVLVEASYCDLDEMLSTLPSQISYNMLPINPQSPSSEGPSLTIPRREVFDIRAQLMAEDDADTNENAELISGLEKGDLKPTVYEGGLKTWECAIDLAKLVAAEEIPSLLSDTAEGGSEDIDIIELGAGTAIPSLAILHHLLSRPVPRSLPRRIIRFVFADYNAAVLRLVTVPNILLTWQTCRRHHLDHSQQRQRQQQQQPEGNIPPNIDHGTDAEHNLNRNRWDGGRADDDEQPDLDIEPALLSAFREDLHARGICLSFISGAWSPAFVDLALPNRLQSSPSSSPSSPSSQPRRTNLLVLASETIYSPASLLPFSETLLALLRRGGRFGVTFTGTSTSALPLDPAAGSAGVTNKTPLPKYNSKALIAAKEVYFGVGGGVDEFLNVMRDVGRSKGRVSDDDDGFSVKERAEIRNEGVGRLVLEVIV</sequence>
<proteinExistence type="inferred from homology"/>
<feature type="region of interest" description="Disordered" evidence="10">
    <location>
        <begin position="1"/>
        <end position="30"/>
    </location>
</feature>
<organism evidence="11 12">
    <name type="scientific">Ajellomyces dermatitidis (strain ER-3 / ATCC MYA-2586)</name>
    <name type="common">Blastomyces dermatitidis</name>
    <dbReference type="NCBI Taxonomy" id="559297"/>
    <lineage>
        <taxon>Eukaryota</taxon>
        <taxon>Fungi</taxon>
        <taxon>Dikarya</taxon>
        <taxon>Ascomycota</taxon>
        <taxon>Pezizomycotina</taxon>
        <taxon>Eurotiomycetes</taxon>
        <taxon>Eurotiomycetidae</taxon>
        <taxon>Onygenales</taxon>
        <taxon>Ajellomycetaceae</taxon>
        <taxon>Blastomyces</taxon>
    </lineage>
</organism>
<dbReference type="EMBL" id="EQ999982">
    <property type="protein sequence ID" value="OAT02691.1"/>
    <property type="molecule type" value="Genomic_DNA"/>
</dbReference>
<feature type="compositionally biased region" description="Basic and acidic residues" evidence="10">
    <location>
        <begin position="262"/>
        <end position="280"/>
    </location>
</feature>
<keyword evidence="6" id="KW-0808">Transferase</keyword>
<dbReference type="GeneID" id="69029716"/>
<dbReference type="Proteomes" id="UP000002039">
    <property type="component" value="Unassembled WGS sequence"/>
</dbReference>
<evidence type="ECO:0000256" key="2">
    <source>
        <dbReference type="ARBA" id="ARBA00004496"/>
    </source>
</evidence>